<keyword evidence="2 7" id="KW-0813">Transport</keyword>
<dbReference type="PANTHER" id="PTHR43163:SF6">
    <property type="entry name" value="DIPEPTIDE TRANSPORT SYSTEM PERMEASE PROTEIN DPPB-RELATED"/>
    <property type="match status" value="1"/>
</dbReference>
<proteinExistence type="inferred from homology"/>
<dbReference type="PROSITE" id="PS50928">
    <property type="entry name" value="ABC_TM1"/>
    <property type="match status" value="1"/>
</dbReference>
<keyword evidence="3" id="KW-1003">Cell membrane</keyword>
<evidence type="ECO:0000256" key="1">
    <source>
        <dbReference type="ARBA" id="ARBA00004651"/>
    </source>
</evidence>
<dbReference type="STRING" id="1121256.SAMN02746089_02125"/>
<evidence type="ECO:0000313" key="9">
    <source>
        <dbReference type="EMBL" id="SHF54179.1"/>
    </source>
</evidence>
<evidence type="ECO:0000259" key="8">
    <source>
        <dbReference type="PROSITE" id="PS50928"/>
    </source>
</evidence>
<protein>
    <submittedName>
        <fullName evidence="9">Oligopeptide transport system permease protein</fullName>
    </submittedName>
</protein>
<dbReference type="InterPro" id="IPR045621">
    <property type="entry name" value="BPD_transp_1_N"/>
</dbReference>
<evidence type="ECO:0000256" key="7">
    <source>
        <dbReference type="RuleBase" id="RU363032"/>
    </source>
</evidence>
<comment type="similarity">
    <text evidence="7">Belongs to the binding-protein-dependent transport system permease family.</text>
</comment>
<dbReference type="Gene3D" id="1.10.3720.10">
    <property type="entry name" value="MetI-like"/>
    <property type="match status" value="1"/>
</dbReference>
<dbReference type="GO" id="GO:0005886">
    <property type="term" value="C:plasma membrane"/>
    <property type="evidence" value="ECO:0007669"/>
    <property type="project" value="UniProtKB-SubCell"/>
</dbReference>
<dbReference type="Pfam" id="PF19300">
    <property type="entry name" value="BPD_transp_1_N"/>
    <property type="match status" value="1"/>
</dbReference>
<dbReference type="GO" id="GO:0055085">
    <property type="term" value="P:transmembrane transport"/>
    <property type="evidence" value="ECO:0007669"/>
    <property type="project" value="InterPro"/>
</dbReference>
<reference evidence="9 10" key="1">
    <citation type="submission" date="2016-11" db="EMBL/GenBank/DDBJ databases">
        <authorList>
            <person name="Jaros S."/>
            <person name="Januszkiewicz K."/>
            <person name="Wedrychowicz H."/>
        </authorList>
    </citation>
    <scope>NUCLEOTIDE SEQUENCE [LARGE SCALE GENOMIC DNA]</scope>
    <source>
        <strain evidence="9 10">DSM 17918</strain>
    </source>
</reference>
<gene>
    <name evidence="9" type="ORF">SAMN02746089_02125</name>
</gene>
<dbReference type="Pfam" id="PF00528">
    <property type="entry name" value="BPD_transp_1"/>
    <property type="match status" value="1"/>
</dbReference>
<sequence length="311" mass="34112">MGIFGYILRRIGYALLTLWVILTFTFILMHMLPGKPYTGMKQVPVEIQKNLDAKYGLDKPLVVQYYKYLANILRGDFGMSMLFQNQSVEEIIAQGFPVSAALGLEAMAFAAVLGMLLGIISAVRHNTGWDYFATVVAVIGVSVPSFIIGALLQYFLGVKIRLFPVAGWGSFKFTILPSISLGLGMLATISRMMRASMLDVLNQDYIKTAKSKGLSNAAVIWKHAVRNAILPVVTTFGPIFAIVVTGTFVVENIFGVPGLGKHYVTSINSNDYTLIMGLTIFFAVILIGVNLLVDILYGVIDPRIRITKEKG</sequence>
<evidence type="ECO:0000256" key="4">
    <source>
        <dbReference type="ARBA" id="ARBA00022692"/>
    </source>
</evidence>
<evidence type="ECO:0000256" key="5">
    <source>
        <dbReference type="ARBA" id="ARBA00022989"/>
    </source>
</evidence>
<organism evidence="9 10">
    <name type="scientific">Caldanaerobius fijiensis DSM 17918</name>
    <dbReference type="NCBI Taxonomy" id="1121256"/>
    <lineage>
        <taxon>Bacteria</taxon>
        <taxon>Bacillati</taxon>
        <taxon>Bacillota</taxon>
        <taxon>Clostridia</taxon>
        <taxon>Thermoanaerobacterales</taxon>
        <taxon>Thermoanaerobacteraceae</taxon>
        <taxon>Caldanaerobius</taxon>
    </lineage>
</organism>
<accession>A0A1M5CHH6</accession>
<feature type="domain" description="ABC transmembrane type-1" evidence="8">
    <location>
        <begin position="96"/>
        <end position="297"/>
    </location>
</feature>
<evidence type="ECO:0000256" key="2">
    <source>
        <dbReference type="ARBA" id="ARBA00022448"/>
    </source>
</evidence>
<dbReference type="Proteomes" id="UP000184088">
    <property type="component" value="Unassembled WGS sequence"/>
</dbReference>
<keyword evidence="6 7" id="KW-0472">Membrane</keyword>
<dbReference type="PANTHER" id="PTHR43163">
    <property type="entry name" value="DIPEPTIDE TRANSPORT SYSTEM PERMEASE PROTEIN DPPB-RELATED"/>
    <property type="match status" value="1"/>
</dbReference>
<dbReference type="InterPro" id="IPR035906">
    <property type="entry name" value="MetI-like_sf"/>
</dbReference>
<feature type="transmembrane region" description="Helical" evidence="7">
    <location>
        <begin position="91"/>
        <end position="119"/>
    </location>
</feature>
<keyword evidence="5 7" id="KW-1133">Transmembrane helix</keyword>
<feature type="transmembrane region" description="Helical" evidence="7">
    <location>
        <begin position="168"/>
        <end position="189"/>
    </location>
</feature>
<feature type="transmembrane region" description="Helical" evidence="7">
    <location>
        <begin position="228"/>
        <end position="254"/>
    </location>
</feature>
<evidence type="ECO:0000313" key="10">
    <source>
        <dbReference type="Proteomes" id="UP000184088"/>
    </source>
</evidence>
<dbReference type="InterPro" id="IPR000515">
    <property type="entry name" value="MetI-like"/>
</dbReference>
<dbReference type="SUPFAM" id="SSF161098">
    <property type="entry name" value="MetI-like"/>
    <property type="match status" value="1"/>
</dbReference>
<dbReference type="CDD" id="cd06261">
    <property type="entry name" value="TM_PBP2"/>
    <property type="match status" value="1"/>
</dbReference>
<name>A0A1M5CHH6_9THEO</name>
<feature type="transmembrane region" description="Helical" evidence="7">
    <location>
        <begin position="131"/>
        <end position="156"/>
    </location>
</feature>
<keyword evidence="10" id="KW-1185">Reference proteome</keyword>
<dbReference type="EMBL" id="FQVH01000028">
    <property type="protein sequence ID" value="SHF54179.1"/>
    <property type="molecule type" value="Genomic_DNA"/>
</dbReference>
<evidence type="ECO:0000256" key="3">
    <source>
        <dbReference type="ARBA" id="ARBA00022475"/>
    </source>
</evidence>
<feature type="transmembrane region" description="Helical" evidence="7">
    <location>
        <begin position="12"/>
        <end position="32"/>
    </location>
</feature>
<feature type="transmembrane region" description="Helical" evidence="7">
    <location>
        <begin position="274"/>
        <end position="300"/>
    </location>
</feature>
<comment type="subcellular location">
    <subcellularLocation>
        <location evidence="1 7">Cell membrane</location>
        <topology evidence="1 7">Multi-pass membrane protein</topology>
    </subcellularLocation>
</comment>
<evidence type="ECO:0000256" key="6">
    <source>
        <dbReference type="ARBA" id="ARBA00023136"/>
    </source>
</evidence>
<dbReference type="AlphaFoldDB" id="A0A1M5CHH6"/>
<keyword evidence="4 7" id="KW-0812">Transmembrane</keyword>